<evidence type="ECO:0000313" key="3">
    <source>
        <dbReference type="Proteomes" id="UP000288227"/>
    </source>
</evidence>
<gene>
    <name evidence="2" type="ORF">SanaruYs_30680</name>
</gene>
<proteinExistence type="predicted"/>
<dbReference type="EMBL" id="BHXQ01000005">
    <property type="protein sequence ID" value="GCC52829.1"/>
    <property type="molecule type" value="Genomic_DNA"/>
</dbReference>
<evidence type="ECO:0000313" key="2">
    <source>
        <dbReference type="EMBL" id="GCC52829.1"/>
    </source>
</evidence>
<evidence type="ECO:0008006" key="4">
    <source>
        <dbReference type="Google" id="ProtNLM"/>
    </source>
</evidence>
<keyword evidence="1" id="KW-0732">Signal</keyword>
<organism evidence="2 3">
    <name type="scientific">Chryseotalea sanaruensis</name>
    <dbReference type="NCBI Taxonomy" id="2482724"/>
    <lineage>
        <taxon>Bacteria</taxon>
        <taxon>Pseudomonadati</taxon>
        <taxon>Bacteroidota</taxon>
        <taxon>Cytophagia</taxon>
        <taxon>Cytophagales</taxon>
        <taxon>Chryseotaleaceae</taxon>
        <taxon>Chryseotalea</taxon>
    </lineage>
</organism>
<sequence>MHKIVGKFAVLLIILGCCFAVQGQQALITMKDSARVSTEIKTISDNLLIVKEGALSLNLIAVVQFQTQDKKVVDLALIENLLKENIVVYIGQEKFVKEKEAISTPDTTRQSITQVVNPALVNKPLEPTIQKSEAESEEDGTITEDYNEINDVSLHLGLGLGLDYGGVGGRLTFIPGDAEKTSVGIFVAAGYALNGLGFNAGLNLRLGQQRLVPTISAMYGYNGVIKVIGASQYDKTYYGPSVAVGFENKTRNSDDNYIHLELVIPFRSASFQNDIKALQNNPGIDISAPSPVLVSIGYHFKI</sequence>
<feature type="signal peptide" evidence="1">
    <location>
        <begin position="1"/>
        <end position="26"/>
    </location>
</feature>
<accession>A0A401UD74</accession>
<reference evidence="2 3" key="1">
    <citation type="submission" date="2018-11" db="EMBL/GenBank/DDBJ databases">
        <title>Chryseotalea sanarue gen. nov., sp., nov., a member of the family Cytophagaceae, isolated from a brackish lake in Hamamatsu Japan.</title>
        <authorList>
            <person name="Maejima Y."/>
            <person name="Iino T."/>
            <person name="Muraguchi Y."/>
            <person name="Fukuda K."/>
            <person name="Ohkuma M."/>
            <person name="Moriuchi R."/>
            <person name="Dohra H."/>
            <person name="Kimbara K."/>
            <person name="Shintani M."/>
        </authorList>
    </citation>
    <scope>NUCLEOTIDE SEQUENCE [LARGE SCALE GENOMIC DNA]</scope>
    <source>
        <strain evidence="2 3">Ys</strain>
    </source>
</reference>
<name>A0A401UD74_9BACT</name>
<dbReference type="Proteomes" id="UP000288227">
    <property type="component" value="Unassembled WGS sequence"/>
</dbReference>
<evidence type="ECO:0000256" key="1">
    <source>
        <dbReference type="SAM" id="SignalP"/>
    </source>
</evidence>
<dbReference type="OrthoDB" id="839410at2"/>
<dbReference type="AlphaFoldDB" id="A0A401UD74"/>
<keyword evidence="3" id="KW-1185">Reference proteome</keyword>
<comment type="caution">
    <text evidence="2">The sequence shown here is derived from an EMBL/GenBank/DDBJ whole genome shotgun (WGS) entry which is preliminary data.</text>
</comment>
<feature type="chain" id="PRO_5019078525" description="Outer membrane protein beta-barrel domain-containing protein" evidence="1">
    <location>
        <begin position="27"/>
        <end position="302"/>
    </location>
</feature>
<protein>
    <recommendedName>
        <fullName evidence="4">Outer membrane protein beta-barrel domain-containing protein</fullName>
    </recommendedName>
</protein>